<dbReference type="InterPro" id="IPR054082">
    <property type="entry name" value="Talin_IBS2B"/>
</dbReference>
<dbReference type="Gene3D" id="1.20.120.230">
    <property type="entry name" value="Alpha-catenin/vinculin-like"/>
    <property type="match status" value="5"/>
</dbReference>
<dbReference type="InterPro" id="IPR032425">
    <property type="entry name" value="FERM_f0"/>
</dbReference>
<evidence type="ECO:0000313" key="13">
    <source>
        <dbReference type="Ensembl" id="ENSANIP00000024920.1"/>
    </source>
</evidence>
<dbReference type="FunFam" id="1.20.80.10:FF:000007">
    <property type="entry name" value="Talin 2"/>
    <property type="match status" value="1"/>
</dbReference>
<dbReference type="GO" id="GO:0005856">
    <property type="term" value="C:cytoskeleton"/>
    <property type="evidence" value="ECO:0007669"/>
    <property type="project" value="UniProtKB-SubCell"/>
</dbReference>
<dbReference type="InterPro" id="IPR019749">
    <property type="entry name" value="Band_41_domain"/>
</dbReference>
<dbReference type="SUPFAM" id="SSF47220">
    <property type="entry name" value="alpha-catenin/vinculin-like"/>
    <property type="match status" value="6"/>
</dbReference>
<reference evidence="13" key="2">
    <citation type="submission" date="2025-09" db="UniProtKB">
        <authorList>
            <consortium name="Ensembl"/>
        </authorList>
    </citation>
    <scope>IDENTIFICATION</scope>
</reference>
<comment type="subcellular location">
    <subcellularLocation>
        <location evidence="2">Cell junction</location>
        <location evidence="2">Focal adhesion</location>
    </subcellularLocation>
    <subcellularLocation>
        <location evidence="3">Cell membrane</location>
        <topology evidence="3">Peripheral membrane protein</topology>
        <orientation evidence="3">Cytoplasmic side</orientation>
    </subcellularLocation>
    <subcellularLocation>
        <location evidence="1">Cytoplasm</location>
        <location evidence="1">Cytoskeleton</location>
    </subcellularLocation>
</comment>
<dbReference type="InterPro" id="IPR015224">
    <property type="entry name" value="Talin_cent"/>
</dbReference>
<feature type="coiled-coil region" evidence="10">
    <location>
        <begin position="2416"/>
        <end position="2443"/>
    </location>
</feature>
<dbReference type="InterPro" id="IPR014352">
    <property type="entry name" value="FERM/acyl-CoA-bd_prot_sf"/>
</dbReference>
<dbReference type="CDD" id="cd10569">
    <property type="entry name" value="FERM_C_Talin"/>
    <property type="match status" value="1"/>
</dbReference>
<evidence type="ECO:0000256" key="9">
    <source>
        <dbReference type="ARBA" id="ARBA00023212"/>
    </source>
</evidence>
<dbReference type="InterPro" id="IPR037438">
    <property type="entry name" value="Talin1/2-RS"/>
</dbReference>
<dbReference type="FunFam" id="1.20.120.230:FF:000003">
    <property type="entry name" value="Talin 2"/>
    <property type="match status" value="1"/>
</dbReference>
<keyword evidence="8" id="KW-0472">Membrane</keyword>
<evidence type="ECO:0000256" key="2">
    <source>
        <dbReference type="ARBA" id="ARBA00004246"/>
    </source>
</evidence>
<dbReference type="Pfam" id="PF08913">
    <property type="entry name" value="VBS"/>
    <property type="match status" value="1"/>
</dbReference>
<evidence type="ECO:0000256" key="3">
    <source>
        <dbReference type="ARBA" id="ARBA00004413"/>
    </source>
</evidence>
<dbReference type="Pfam" id="PF21896">
    <property type="entry name" value="Talin_IBS2B"/>
    <property type="match status" value="3"/>
</dbReference>
<evidence type="ECO:0000256" key="6">
    <source>
        <dbReference type="ARBA" id="ARBA00022553"/>
    </source>
</evidence>
<dbReference type="InterPro" id="IPR036723">
    <property type="entry name" value="Alpha-catenin/vinculin-like_sf"/>
</dbReference>
<dbReference type="GO" id="GO:0030036">
    <property type="term" value="P:actin cytoskeleton organization"/>
    <property type="evidence" value="ECO:0007669"/>
    <property type="project" value="TreeGrafter"/>
</dbReference>
<dbReference type="GO" id="GO:0005886">
    <property type="term" value="C:plasma membrane"/>
    <property type="evidence" value="ECO:0007669"/>
    <property type="project" value="UniProtKB-SubCell"/>
</dbReference>
<evidence type="ECO:0000256" key="7">
    <source>
        <dbReference type="ARBA" id="ARBA00022949"/>
    </source>
</evidence>
<dbReference type="PROSITE" id="PS00661">
    <property type="entry name" value="FERM_2"/>
    <property type="match status" value="1"/>
</dbReference>
<sequence>MHIPGHRLASWLPCPAQDYPGRDFPCFSANDFGLFLSDEDPKKGIWLEAGKALDYYMLRNGDTMEYKKKQRPLKIRMLDGTVKTVMVDDSKTVTDMLMTICARIGITNYDEYSLVREIMEEKKEEVTGTLKKDKTLLRDEKKMEKLKQKLHTDDELNWLDHGRTLREQGIDDNETLLLRRKFFYSDQNVDSRDPVQLNLLYVQARDDILNGSHPVSFDKACEFAGYQCQIQFGPHNEQKHKPGFLEWLKELGSFQHCNCGNMSEIEAKVRYVKLARSLKTYGVSFFLVKEKMKGKNKLVPRLLGITKECVMRVDEKTKEVIQEWSLTNIKRWAASPKSFTLDFGDYQDGYYSVQTTEGEQIAQLIAGYIDIILKKVRLGVQGAPSSCLQTQQFNRVGKAELGSVALPAIMRTGAGGPENFQVGTMPQPQLQITSGQMHRGHMPPLTSAQQALTGTINSSMQAVHAAQATLDDFETLPPLGQDAASKAWRKNKMDESKHEIHSQVDAITAGTASVVNLTAGDPADTDYTAVGCAVTTISSNLTEMSKGVKLLAALMEDEGGNGRQLLQAAKNLASAVSDLLKTAQPASAEPRQNLLQAAGLVGQTSGELLQQIGESDTDPRFQDMLMQLAKAVASTAAALVLKAKNVAQKTEDAALQTQVIAAATQCALSTSQLVACTKVVAPTISSPVCQEQLIEAGKLVAKSAEGCVEASKAATNDDQLLKQVGVAATAVTQALNDLLQHIKQHALGGQPIGRYDQATDTILNVTENIFSSMGDAGEMVRQARILAQATSDLVNAIKADAEGETDLENSRKLLSAAKILADATAKMVEAAKGAAAHPDSEEQQQRLREAAEGLRMATNAAAQNAIKKKLVHKLEHAAKQAAASATQTIAAAQHAASSNKNPAAQQQLVQSCKVVAEQIPMLVQGVRGSQSQPDSPSAQLALIAASQNFLQPGGKMVAAAKATVPTITDQASAMQLSQCAKNLAAALAELRTAAQKAQEACGPLEIDSALGLVQSLERDLQEAKAAARDGKLKPLPGETMEKCAQDLGNSTKAVSSAIAHLLGEVAQGNENYTGIAAREVAQALRSLSQAARGVAASTPDPQAQSAMLECASDVMDKANNLIEEARKAVAKPGDPESQQRLAQVAKAVSQALSRCVNCLPGQRDVDAAIRMVGDASKRLLADSFPPSTKSFQEAQSQLNQAAAGLNQSANELVQASRGTPQDLAKSSGKFGQDFNEFLQAGVEMASQSPNKEDQAQVVSNLKSISMSSSKLLLAAKALSADPAAPNLKNQLAAAARAVTDSINQLITMCTQQAPGQKECDNALRELETVKELLENPTQTVNDMSYFNCLDSVMENSKVLGESMAGISQNAKNSKLPEFGDSISAASKALCGLTEAAAQAAYLVGVSDPNSQAGQQGLVDPTQFARANQAIQMACQNLVDPACTQSQVLSAATIVAKHTSALCNTCRLASSRTANPVAKRQFVQSAKEVANSTANLVKTIKALDGEFNEENRERCRAATAPLIEAVDNLTAFASNPEFATVPAQISPEGRRAMEPIVSSAKTMLESSAGLIQTARSLAVNPKDPPQWSVLAGHSRTVSDSIKKLITNMRDKAPGQRECDEAIEVLNKCMREVDQASLAAISQQLAPREDISQEALHNQMITAVQEISNLIEPVASAARAEASQLGHKVSQMAQYFEPLIMAAIGAASKTPNHQQQMNLLDQTKTLAESALQMLYTAKEAGGNPKQAAHTQEALEEAVQMMKEAVEDLTTTLNEAASAAGVVGGMVDSITQAINQLDEGPMGEPEGTFVDYQTTMVKTAKAIAVTVQEMIGSHIKRRVQELGHGCAALVTKAGALQCSPSDAYTKKELIESARKVSEKVSHVLAALQAGNRGTQACITAASAVSGIIADLDTTIMFATAGTLNRENSETFADHREGILKTAKALVEDTKVLVQNATASQEKLAQAAQSSVSTITRLAEVVKLGAASLGSEDPETQVVLINAVKDVAKALGDLIGATKAAAGKAGDDPAVYQLKNSAKVMVTNVTSLLKTVKAVEDEATKGTRALEATIEHIRQELAVFSSPVPPAKVSTPEDFIRMTKGITMATAKAVAAGNSCRQEDVIATANLSRRAIADMLRACKEAAYHPEVSGDVRQRALRFGKECADGYLELLEHVLVILQKPTHELKQQLAGYSKRVASSVTELIQAAEAMKGTEWVDPEDPTVIAENELLGAAAAIEAAAKKLEQLKPRAKPKQADESLNFEEQILEAAKSIAAATSALVKAASAAQRELVAQGKVGAIPANAVDDGQWSQGLISAARMVAAATNNLCEAANAAVQGHASEEKLISSAKQVAASTAQLLVACKVKADHDSEAMKRLQAAGNAVKRASDNLVKAAQKAAAFQDHDETVVVKEKMVGGIAQIIAAQEEMLRKERELEEARKKLAMIRQQQYKFLPSELRDEEQN</sequence>
<dbReference type="InterPro" id="IPR015009">
    <property type="entry name" value="Vinculin-bd_dom"/>
</dbReference>
<evidence type="ECO:0000256" key="10">
    <source>
        <dbReference type="SAM" id="Coils"/>
    </source>
</evidence>
<name>A0A8B9NPX0_9AVES</name>
<dbReference type="Pfam" id="PF21865">
    <property type="entry name" value="TLN1-like_RS"/>
    <property type="match status" value="3"/>
</dbReference>
<keyword evidence="6" id="KW-0597">Phosphoprotein</keyword>
<dbReference type="FunFam" id="2.30.29.30:FF:000028">
    <property type="entry name" value="Talin 2"/>
    <property type="match status" value="1"/>
</dbReference>
<dbReference type="Pfam" id="PF16511">
    <property type="entry name" value="FERM_f0"/>
    <property type="match status" value="1"/>
</dbReference>
<evidence type="ECO:0000256" key="4">
    <source>
        <dbReference type="ARBA" id="ARBA00022475"/>
    </source>
</evidence>
<dbReference type="InterPro" id="IPR057346">
    <property type="entry name" value="Talin1/2_VBS2"/>
</dbReference>
<dbReference type="FunFam" id="1.20.1420.10:FF:000002">
    <property type="entry name" value="Talin 2"/>
    <property type="match status" value="1"/>
</dbReference>
<feature type="domain" description="I/LWEQ" evidence="12">
    <location>
        <begin position="2209"/>
        <end position="2448"/>
    </location>
</feature>
<dbReference type="Gene3D" id="2.30.29.30">
    <property type="entry name" value="Pleckstrin-homology domain (PH domain)/Phosphotyrosine-binding domain (PTB)"/>
    <property type="match status" value="1"/>
</dbReference>
<dbReference type="InterPro" id="IPR035964">
    <property type="entry name" value="I/LWEQ_dom_sf"/>
</dbReference>
<dbReference type="GO" id="GO:0005200">
    <property type="term" value="F:structural constituent of cytoskeleton"/>
    <property type="evidence" value="ECO:0007669"/>
    <property type="project" value="InterPro"/>
</dbReference>
<dbReference type="SMART" id="SM01244">
    <property type="entry name" value="IRS"/>
    <property type="match status" value="1"/>
</dbReference>
<dbReference type="Gene3D" id="1.20.80.10">
    <property type="match status" value="1"/>
</dbReference>
<accession>A0A8B9NPX0</accession>
<evidence type="ECO:0000259" key="12">
    <source>
        <dbReference type="PROSITE" id="PS50945"/>
    </source>
</evidence>
<keyword evidence="5" id="KW-0963">Cytoplasm</keyword>
<dbReference type="GO" id="GO:0001726">
    <property type="term" value="C:ruffle"/>
    <property type="evidence" value="ECO:0007669"/>
    <property type="project" value="InterPro"/>
</dbReference>
<dbReference type="FunFam" id="1.20.1420.10:FF:000006">
    <property type="entry name" value="Talin 2"/>
    <property type="match status" value="1"/>
</dbReference>
<dbReference type="GO" id="GO:0051015">
    <property type="term" value="F:actin filament binding"/>
    <property type="evidence" value="ECO:0007669"/>
    <property type="project" value="InterPro"/>
</dbReference>
<dbReference type="InterPro" id="IPR035963">
    <property type="entry name" value="FERM_2"/>
</dbReference>
<dbReference type="FunFam" id="1.20.1410.10:FF:000001">
    <property type="entry name" value="Talin 2"/>
    <property type="match status" value="1"/>
</dbReference>
<keyword evidence="14" id="KW-1185">Reference proteome</keyword>
<dbReference type="InterPro" id="IPR000299">
    <property type="entry name" value="FERM_domain"/>
</dbReference>
<dbReference type="Ensembl" id="ENSANIT00000025751.1">
    <property type="protein sequence ID" value="ENSANIP00000024920.1"/>
    <property type="gene ID" value="ENSANIG00000006090.1"/>
</dbReference>
<keyword evidence="9" id="KW-0206">Cytoskeleton</keyword>
<evidence type="ECO:0000259" key="11">
    <source>
        <dbReference type="PROSITE" id="PS50057"/>
    </source>
</evidence>
<evidence type="ECO:0008006" key="15">
    <source>
        <dbReference type="Google" id="ProtNLM"/>
    </source>
</evidence>
<dbReference type="FunFam" id="1.20.1420.10:FF:000005">
    <property type="entry name" value="Talin 2"/>
    <property type="match status" value="1"/>
</dbReference>
<dbReference type="Pfam" id="PF21692">
    <property type="entry name" value="Talin_R4"/>
    <property type="match status" value="1"/>
</dbReference>
<dbReference type="SUPFAM" id="SSF54236">
    <property type="entry name" value="Ubiquitin-like"/>
    <property type="match status" value="1"/>
</dbReference>
<dbReference type="SUPFAM" id="SSF109880">
    <property type="entry name" value="A middle domain of Talin 1"/>
    <property type="match status" value="1"/>
</dbReference>
<dbReference type="FunFam" id="1.20.1420.10:FF:000007">
    <property type="entry name" value="Talin 2"/>
    <property type="match status" value="1"/>
</dbReference>
<evidence type="ECO:0000256" key="5">
    <source>
        <dbReference type="ARBA" id="ARBA00022490"/>
    </source>
</evidence>
<dbReference type="InterPro" id="IPR019748">
    <property type="entry name" value="FERM_central"/>
</dbReference>
<proteinExistence type="predicted"/>
<dbReference type="InterPro" id="IPR054060">
    <property type="entry name" value="TLN1-like_RS"/>
</dbReference>
<dbReference type="CDD" id="cd17173">
    <property type="entry name" value="FERM_F1_TLN1"/>
    <property type="match status" value="1"/>
</dbReference>
<keyword evidence="4" id="KW-1003">Cell membrane</keyword>
<dbReference type="InterPro" id="IPR029071">
    <property type="entry name" value="Ubiquitin-like_domsf"/>
</dbReference>
<protein>
    <recommendedName>
        <fullName evidence="15">Talin 1</fullName>
    </recommendedName>
</protein>
<evidence type="ECO:0000256" key="8">
    <source>
        <dbReference type="ARBA" id="ARBA00023136"/>
    </source>
</evidence>
<organism evidence="13 14">
    <name type="scientific">Accipiter nisus</name>
    <name type="common">Eurasian sparrowhawk</name>
    <dbReference type="NCBI Taxonomy" id="211598"/>
    <lineage>
        <taxon>Eukaryota</taxon>
        <taxon>Metazoa</taxon>
        <taxon>Chordata</taxon>
        <taxon>Craniata</taxon>
        <taxon>Vertebrata</taxon>
        <taxon>Euteleostomi</taxon>
        <taxon>Archelosauria</taxon>
        <taxon>Archosauria</taxon>
        <taxon>Dinosauria</taxon>
        <taxon>Saurischia</taxon>
        <taxon>Theropoda</taxon>
        <taxon>Coelurosauria</taxon>
        <taxon>Aves</taxon>
        <taxon>Neognathae</taxon>
        <taxon>Neoaves</taxon>
        <taxon>Telluraves</taxon>
        <taxon>Accipitrimorphae</taxon>
        <taxon>Accipitriformes</taxon>
        <taxon>Accipitridae</taxon>
        <taxon>Accipitrinae</taxon>
        <taxon>Accipiter</taxon>
    </lineage>
</organism>
<dbReference type="FunFam" id="1.20.120.230:FF:000002">
    <property type="entry name" value="Talin 2"/>
    <property type="match status" value="1"/>
</dbReference>
<dbReference type="Pfam" id="PF25177">
    <property type="entry name" value="Talin_VBS2"/>
    <property type="match status" value="1"/>
</dbReference>
<dbReference type="PROSITE" id="PS00660">
    <property type="entry name" value="FERM_1"/>
    <property type="match status" value="1"/>
</dbReference>
<dbReference type="PROSITE" id="PS50945">
    <property type="entry name" value="I_LWEQ"/>
    <property type="match status" value="1"/>
</dbReference>
<dbReference type="GO" id="GO:0098609">
    <property type="term" value="P:cell-cell adhesion"/>
    <property type="evidence" value="ECO:0007669"/>
    <property type="project" value="TreeGrafter"/>
</dbReference>
<keyword evidence="10" id="KW-0175">Coiled coil</keyword>
<dbReference type="PANTHER" id="PTHR19981">
    <property type="entry name" value="TALIN"/>
    <property type="match status" value="1"/>
</dbReference>
<dbReference type="FunFam" id="1.20.1420.10:FF:000001">
    <property type="entry name" value="Talin 2"/>
    <property type="match status" value="1"/>
</dbReference>
<dbReference type="FunFam" id="1.20.120.230:FF:000004">
    <property type="entry name" value="Talin 2"/>
    <property type="match status" value="1"/>
</dbReference>
<dbReference type="Proteomes" id="UP000694541">
    <property type="component" value="Unplaced"/>
</dbReference>
<dbReference type="SMART" id="SM00295">
    <property type="entry name" value="B41"/>
    <property type="match status" value="1"/>
</dbReference>
<feature type="coiled-coil region" evidence="10">
    <location>
        <begin position="980"/>
        <end position="1033"/>
    </location>
</feature>
<dbReference type="SUPFAM" id="SSF50729">
    <property type="entry name" value="PH domain-like"/>
    <property type="match status" value="1"/>
</dbReference>
<dbReference type="SUPFAM" id="SSF47031">
    <property type="entry name" value="Second domain of FERM"/>
    <property type="match status" value="1"/>
</dbReference>
<dbReference type="GO" id="GO:0005925">
    <property type="term" value="C:focal adhesion"/>
    <property type="evidence" value="ECO:0007669"/>
    <property type="project" value="UniProtKB-SubCell"/>
</dbReference>
<dbReference type="FunFam" id="1.20.1420.10:FF:000004">
    <property type="entry name" value="Talin 2"/>
    <property type="match status" value="1"/>
</dbReference>
<dbReference type="InterPro" id="IPR049108">
    <property type="entry name" value="Talin_R4"/>
</dbReference>
<dbReference type="Gene3D" id="1.20.1410.10">
    <property type="entry name" value="I/LWEQ domain"/>
    <property type="match status" value="1"/>
</dbReference>
<dbReference type="PROSITE" id="PS50057">
    <property type="entry name" value="FERM_3"/>
    <property type="match status" value="1"/>
</dbReference>
<dbReference type="InterPro" id="IPR019747">
    <property type="entry name" value="FERM_CS"/>
</dbReference>
<dbReference type="SUPFAM" id="SSF109885">
    <property type="entry name" value="I/LWEQ domain"/>
    <property type="match status" value="4"/>
</dbReference>
<dbReference type="Pfam" id="PF02174">
    <property type="entry name" value="IRS"/>
    <property type="match status" value="1"/>
</dbReference>
<dbReference type="InterPro" id="IPR002404">
    <property type="entry name" value="IRS_PTB"/>
</dbReference>
<reference evidence="13" key="1">
    <citation type="submission" date="2025-08" db="UniProtKB">
        <authorList>
            <consortium name="Ensembl"/>
        </authorList>
    </citation>
    <scope>IDENTIFICATION</scope>
</reference>
<dbReference type="CDD" id="cd12150">
    <property type="entry name" value="talin-RS"/>
    <property type="match status" value="1"/>
</dbReference>
<dbReference type="InterPro" id="IPR036476">
    <property type="entry name" value="Talin_cent_sf"/>
</dbReference>
<dbReference type="InterPro" id="IPR011993">
    <property type="entry name" value="PH-like_dom_sf"/>
</dbReference>
<evidence type="ECO:0000313" key="14">
    <source>
        <dbReference type="Proteomes" id="UP000694541"/>
    </source>
</evidence>
<dbReference type="FunFam" id="3.10.20.90:FF:000066">
    <property type="entry name" value="Talin 1"/>
    <property type="match status" value="1"/>
</dbReference>
<dbReference type="GO" id="GO:0005737">
    <property type="term" value="C:cytoplasm"/>
    <property type="evidence" value="ECO:0007669"/>
    <property type="project" value="TreeGrafter"/>
</dbReference>
<dbReference type="FunFam" id="1.20.120.230:FF:000005">
    <property type="entry name" value="Talin 1"/>
    <property type="match status" value="1"/>
</dbReference>
<evidence type="ECO:0000256" key="1">
    <source>
        <dbReference type="ARBA" id="ARBA00004245"/>
    </source>
</evidence>
<dbReference type="GO" id="GO:0005178">
    <property type="term" value="F:integrin binding"/>
    <property type="evidence" value="ECO:0007669"/>
    <property type="project" value="TreeGrafter"/>
</dbReference>
<dbReference type="Gene3D" id="3.10.20.90">
    <property type="entry name" value="Phosphatidylinositol 3-kinase Catalytic Subunit, Chain A, domain 1"/>
    <property type="match status" value="3"/>
</dbReference>
<dbReference type="SMART" id="SM00307">
    <property type="entry name" value="ILWEQ"/>
    <property type="match status" value="1"/>
</dbReference>
<feature type="domain" description="FERM" evidence="11">
    <location>
        <begin position="71"/>
        <end position="376"/>
    </location>
</feature>
<dbReference type="Pfam" id="PF01608">
    <property type="entry name" value="I_LWEQ"/>
    <property type="match status" value="1"/>
</dbReference>
<dbReference type="PANTHER" id="PTHR19981:SF7">
    <property type="entry name" value="TALIN-1"/>
    <property type="match status" value="1"/>
</dbReference>
<dbReference type="Pfam" id="PF09141">
    <property type="entry name" value="Talin_middle"/>
    <property type="match status" value="1"/>
</dbReference>
<keyword evidence="7" id="KW-0965">Cell junction</keyword>
<dbReference type="CDD" id="cd14473">
    <property type="entry name" value="FERM_B-lobe"/>
    <property type="match status" value="1"/>
</dbReference>
<dbReference type="InterPro" id="IPR002558">
    <property type="entry name" value="ILWEQ_dom"/>
</dbReference>
<dbReference type="Gene3D" id="1.20.1420.10">
    <property type="entry name" value="Talin, central domain"/>
    <property type="match status" value="8"/>
</dbReference>